<reference evidence="1" key="1">
    <citation type="submission" date="2015-11" db="EMBL/GenBank/DDBJ databases">
        <title>De novo transcriptome assembly of four potential Pierce s Disease insect vectors from Arizona vineyards.</title>
        <authorList>
            <person name="Tassone E.E."/>
        </authorList>
    </citation>
    <scope>NUCLEOTIDE SEQUENCE</scope>
</reference>
<evidence type="ECO:0000313" key="1">
    <source>
        <dbReference type="EMBL" id="JAS91042.1"/>
    </source>
</evidence>
<evidence type="ECO:0008006" key="2">
    <source>
        <dbReference type="Google" id="ProtNLM"/>
    </source>
</evidence>
<feature type="non-terminal residue" evidence="1">
    <location>
        <position position="239"/>
    </location>
</feature>
<proteinExistence type="predicted"/>
<organism evidence="1">
    <name type="scientific">Homalodisca liturata</name>
    <dbReference type="NCBI Taxonomy" id="320908"/>
    <lineage>
        <taxon>Eukaryota</taxon>
        <taxon>Metazoa</taxon>
        <taxon>Ecdysozoa</taxon>
        <taxon>Arthropoda</taxon>
        <taxon>Hexapoda</taxon>
        <taxon>Insecta</taxon>
        <taxon>Pterygota</taxon>
        <taxon>Neoptera</taxon>
        <taxon>Paraneoptera</taxon>
        <taxon>Hemiptera</taxon>
        <taxon>Auchenorrhyncha</taxon>
        <taxon>Membracoidea</taxon>
        <taxon>Cicadellidae</taxon>
        <taxon>Cicadellinae</taxon>
        <taxon>Proconiini</taxon>
        <taxon>Homalodisca</taxon>
    </lineage>
</organism>
<name>A0A1B6IVX1_9HEMI</name>
<dbReference type="AlphaFoldDB" id="A0A1B6IVX1"/>
<dbReference type="PANTHER" id="PTHR33776">
    <property type="entry name" value="ENDO/EXONUCLEASE/PHOSPHATASE DOMAIN-CONTAINING PROTEIN"/>
    <property type="match status" value="1"/>
</dbReference>
<gene>
    <name evidence="1" type="ORF">g.58368</name>
</gene>
<dbReference type="PANTHER" id="PTHR33776:SF3">
    <property type="entry name" value="PHD-TYPE DOMAIN-CONTAINING PROTEIN"/>
    <property type="match status" value="1"/>
</dbReference>
<sequence length="239" mass="26604">MHNIKAIKLKGYTVCSNCNEGYCEGGVAVYVQEGYECIVVLHNMQSADCLQLTLHTGVSDFILLAVYRLHAVSIHQYFKDIEQLIASLEGENIIYTGDINCDILSDDINVNNYLNLMAGLGLSCLVEEPTRIVGISQTCIDHGFVCFDTTINIRVIHEAQVMHLGITDYSLIYVILQICTKAPKVDHGLEKINYDLLFTELGGMDWDDVISEASLSGAFKLLIHKINTAVKNNTHPYKT</sequence>
<protein>
    <recommendedName>
        <fullName evidence="2">Endonuclease/exonuclease/phosphatase domain-containing protein</fullName>
    </recommendedName>
</protein>
<dbReference type="EMBL" id="GECU01016664">
    <property type="protein sequence ID" value="JAS91042.1"/>
    <property type="molecule type" value="Transcribed_RNA"/>
</dbReference>
<accession>A0A1B6IVX1</accession>
<dbReference type="SUPFAM" id="SSF56219">
    <property type="entry name" value="DNase I-like"/>
    <property type="match status" value="1"/>
</dbReference>
<dbReference type="InterPro" id="IPR036691">
    <property type="entry name" value="Endo/exonu/phosph_ase_sf"/>
</dbReference>
<dbReference type="Gene3D" id="3.60.10.10">
    <property type="entry name" value="Endonuclease/exonuclease/phosphatase"/>
    <property type="match status" value="1"/>
</dbReference>